<protein>
    <recommendedName>
        <fullName evidence="1">J domain-containing protein</fullName>
    </recommendedName>
</protein>
<dbReference type="Gene3D" id="2.60.260.20">
    <property type="entry name" value="Urease metallochaperone UreE, N-terminal domain"/>
    <property type="match status" value="1"/>
</dbReference>
<reference evidence="2 3" key="1">
    <citation type="journal article" date="2013" name="Curr. Biol.">
        <title>The Genome of the Foraminiferan Reticulomyxa filosa.</title>
        <authorList>
            <person name="Glockner G."/>
            <person name="Hulsmann N."/>
            <person name="Schleicher M."/>
            <person name="Noegel A.A."/>
            <person name="Eichinger L."/>
            <person name="Gallinger C."/>
            <person name="Pawlowski J."/>
            <person name="Sierra R."/>
            <person name="Euteneuer U."/>
            <person name="Pillet L."/>
            <person name="Moustafa A."/>
            <person name="Platzer M."/>
            <person name="Groth M."/>
            <person name="Szafranski K."/>
            <person name="Schliwa M."/>
        </authorList>
    </citation>
    <scope>NUCLEOTIDE SEQUENCE [LARGE SCALE GENOMIC DNA]</scope>
</reference>
<dbReference type="PROSITE" id="PS50076">
    <property type="entry name" value="DNAJ_2"/>
    <property type="match status" value="1"/>
</dbReference>
<sequence length="398" mass="45771">MSFDSLDYYKILGVSRDASKATILKQYKTLAVKHHPDRNLNNKKQATEKFQQIVEACAVLRDPQRRQIYDKYGISGLKSNGIFPTSMTMEDLFDMIFKEDKENDNFPALACISMDLTLKECYNGVEKITEFAYESNCPLCSSDRYAKQEIWCTKCNGEGKTKIIADDDNKSVNGLYEKKRTLSCDVCEGKCKVKRCSKTCSGKLKGLVTVNSYFVMNKNLKVEIPAGSLDRDVIRTKYTCHKRQIDGVVLTEIRCKECDEYKIQGNNLYLIKPIKISLWHAFGGDDIDINHFGQTLFIKRAFTVIQNNEYYKVKKKAGHLFIKFEIKMPDSKDLDESKIKEIRNLLSKKKNKISNLSEDQLYTTFVELHQLNDVDKLGLNEDEDNIEGATKNDECRQM</sequence>
<dbReference type="SUPFAM" id="SSF46565">
    <property type="entry name" value="Chaperone J-domain"/>
    <property type="match status" value="1"/>
</dbReference>
<dbReference type="PANTHER" id="PTHR43888">
    <property type="entry name" value="DNAJ-LIKE-2, ISOFORM A-RELATED"/>
    <property type="match status" value="1"/>
</dbReference>
<keyword evidence="3" id="KW-1185">Reference proteome</keyword>
<evidence type="ECO:0000313" key="2">
    <source>
        <dbReference type="EMBL" id="ETO02931.1"/>
    </source>
</evidence>
<dbReference type="Pfam" id="PF00226">
    <property type="entry name" value="DnaJ"/>
    <property type="match status" value="1"/>
</dbReference>
<comment type="caution">
    <text evidence="2">The sequence shown here is derived from an EMBL/GenBank/DDBJ whole genome shotgun (WGS) entry which is preliminary data.</text>
</comment>
<dbReference type="PRINTS" id="PR00625">
    <property type="entry name" value="JDOMAIN"/>
</dbReference>
<accession>X6LNK1</accession>
<dbReference type="SMART" id="SM00271">
    <property type="entry name" value="DnaJ"/>
    <property type="match status" value="1"/>
</dbReference>
<dbReference type="CDD" id="cd06257">
    <property type="entry name" value="DnaJ"/>
    <property type="match status" value="1"/>
</dbReference>
<dbReference type="InterPro" id="IPR044713">
    <property type="entry name" value="DNJA1/2-like"/>
</dbReference>
<dbReference type="InterPro" id="IPR036869">
    <property type="entry name" value="J_dom_sf"/>
</dbReference>
<dbReference type="GO" id="GO:0006457">
    <property type="term" value="P:protein folding"/>
    <property type="evidence" value="ECO:0007669"/>
    <property type="project" value="InterPro"/>
</dbReference>
<evidence type="ECO:0000313" key="3">
    <source>
        <dbReference type="Proteomes" id="UP000023152"/>
    </source>
</evidence>
<dbReference type="OrthoDB" id="550424at2759"/>
<feature type="domain" description="J" evidence="1">
    <location>
        <begin position="7"/>
        <end position="73"/>
    </location>
</feature>
<dbReference type="Pfam" id="PF01556">
    <property type="entry name" value="DnaJ_C"/>
    <property type="match status" value="1"/>
</dbReference>
<proteinExistence type="predicted"/>
<dbReference type="Proteomes" id="UP000023152">
    <property type="component" value="Unassembled WGS sequence"/>
</dbReference>
<gene>
    <name evidence="2" type="ORF">RFI_34482</name>
</gene>
<dbReference type="Gene3D" id="2.10.230.10">
    <property type="entry name" value="Heat shock protein DnaJ, cysteine-rich domain"/>
    <property type="match status" value="1"/>
</dbReference>
<dbReference type="AlphaFoldDB" id="X6LNK1"/>
<dbReference type="GO" id="GO:0030544">
    <property type="term" value="F:Hsp70 protein binding"/>
    <property type="evidence" value="ECO:0007669"/>
    <property type="project" value="InterPro"/>
</dbReference>
<organism evidence="2 3">
    <name type="scientific">Reticulomyxa filosa</name>
    <dbReference type="NCBI Taxonomy" id="46433"/>
    <lineage>
        <taxon>Eukaryota</taxon>
        <taxon>Sar</taxon>
        <taxon>Rhizaria</taxon>
        <taxon>Retaria</taxon>
        <taxon>Foraminifera</taxon>
        <taxon>Monothalamids</taxon>
        <taxon>Reticulomyxidae</taxon>
        <taxon>Reticulomyxa</taxon>
    </lineage>
</organism>
<evidence type="ECO:0000259" key="1">
    <source>
        <dbReference type="PROSITE" id="PS50076"/>
    </source>
</evidence>
<dbReference type="InterPro" id="IPR002939">
    <property type="entry name" value="DnaJ_C"/>
</dbReference>
<dbReference type="InterPro" id="IPR001623">
    <property type="entry name" value="DnaJ_domain"/>
</dbReference>
<dbReference type="EMBL" id="ASPP01034577">
    <property type="protein sequence ID" value="ETO02931.1"/>
    <property type="molecule type" value="Genomic_DNA"/>
</dbReference>
<name>X6LNK1_RETFI</name>
<dbReference type="Gene3D" id="1.10.287.110">
    <property type="entry name" value="DnaJ domain"/>
    <property type="match status" value="1"/>
</dbReference>